<dbReference type="InterPro" id="IPR036291">
    <property type="entry name" value="NAD(P)-bd_dom_sf"/>
</dbReference>
<feature type="domain" description="Ketoreductase" evidence="3">
    <location>
        <begin position="7"/>
        <end position="191"/>
    </location>
</feature>
<dbReference type="PANTHER" id="PTHR43639">
    <property type="entry name" value="OXIDOREDUCTASE, SHORT-CHAIN DEHYDROGENASE/REDUCTASE FAMILY (AFU_ORTHOLOGUE AFUA_5G02870)"/>
    <property type="match status" value="1"/>
</dbReference>
<evidence type="ECO:0000313" key="5">
    <source>
        <dbReference type="Proteomes" id="UP000277256"/>
    </source>
</evidence>
<dbReference type="InterPro" id="IPR002347">
    <property type="entry name" value="SDR_fam"/>
</dbReference>
<dbReference type="Gene3D" id="3.40.50.720">
    <property type="entry name" value="NAD(P)-binding Rossmann-like Domain"/>
    <property type="match status" value="1"/>
</dbReference>
<proteinExistence type="inferred from homology"/>
<reference evidence="4 5" key="1">
    <citation type="submission" date="2018-12" db="EMBL/GenBank/DDBJ databases">
        <title>Glycomyces sp. YIM 121974 draft genome.</title>
        <authorList>
            <person name="Li Q."/>
        </authorList>
    </citation>
    <scope>NUCLEOTIDE SEQUENCE [LARGE SCALE GENOMIC DNA]</scope>
    <source>
        <strain evidence="4 5">YIM 121974</strain>
    </source>
</reference>
<dbReference type="PROSITE" id="PS00061">
    <property type="entry name" value="ADH_SHORT"/>
    <property type="match status" value="1"/>
</dbReference>
<keyword evidence="5" id="KW-1185">Reference proteome</keyword>
<dbReference type="FunFam" id="3.40.50.720:FF:000084">
    <property type="entry name" value="Short-chain dehydrogenase reductase"/>
    <property type="match status" value="1"/>
</dbReference>
<dbReference type="Proteomes" id="UP000277256">
    <property type="component" value="Unassembled WGS sequence"/>
</dbReference>
<dbReference type="SUPFAM" id="SSF51735">
    <property type="entry name" value="NAD(P)-binding Rossmann-fold domains"/>
    <property type="match status" value="1"/>
</dbReference>
<comment type="caution">
    <text evidence="4">The sequence shown here is derived from an EMBL/GenBank/DDBJ whole genome shotgun (WGS) entry which is preliminary data.</text>
</comment>
<dbReference type="InterPro" id="IPR057326">
    <property type="entry name" value="KR_dom"/>
</dbReference>
<dbReference type="SMART" id="SM00822">
    <property type="entry name" value="PKS_KR"/>
    <property type="match status" value="1"/>
</dbReference>
<comment type="similarity">
    <text evidence="1">Belongs to the short-chain dehydrogenases/reductases (SDR) family.</text>
</comment>
<protein>
    <submittedName>
        <fullName evidence="4">SDR family oxidoreductase</fullName>
    </submittedName>
</protein>
<dbReference type="EMBL" id="RSEB01000001">
    <property type="protein sequence ID" value="RRS01504.1"/>
    <property type="molecule type" value="Genomic_DNA"/>
</dbReference>
<dbReference type="RefSeq" id="WP_125245981.1">
    <property type="nucleotide sequence ID" value="NZ_RSEB01000001.1"/>
</dbReference>
<dbReference type="PANTHER" id="PTHR43639:SF1">
    <property type="entry name" value="SHORT-CHAIN DEHYDROGENASE_REDUCTASE FAMILY PROTEIN"/>
    <property type="match status" value="1"/>
</dbReference>
<dbReference type="Pfam" id="PF13561">
    <property type="entry name" value="adh_short_C2"/>
    <property type="match status" value="1"/>
</dbReference>
<sequence length="249" mass="25513">MFDLSGKTALVTGASRGIGRATAVELARAGARVAVHYGANTQAAKETVAAIEAEGGAAFTLQADLAEPGGADALIDALTRELRGVPLDILVNNAGIGADGRIGTVSEDDYDRVFAVNAKSPFFITRRSLELIPDGGRIINIGSGVTRIALPEAIAYAMTKGAVDTFTLALAAELGPRGITVNTVAPGITDTDLNPWLRDPEAQAAAAARAALGRVGRPEDVTGPILFLASEAGRWTTGQIIDATGGSHL</sequence>
<evidence type="ECO:0000256" key="1">
    <source>
        <dbReference type="ARBA" id="ARBA00006484"/>
    </source>
</evidence>
<organism evidence="4 5">
    <name type="scientific">Glycomyces terrestris</name>
    <dbReference type="NCBI Taxonomy" id="2493553"/>
    <lineage>
        <taxon>Bacteria</taxon>
        <taxon>Bacillati</taxon>
        <taxon>Actinomycetota</taxon>
        <taxon>Actinomycetes</taxon>
        <taxon>Glycomycetales</taxon>
        <taxon>Glycomycetaceae</taxon>
        <taxon>Glycomyces</taxon>
    </lineage>
</organism>
<name>A0A426V3L3_9ACTN</name>
<dbReference type="GO" id="GO:0016491">
    <property type="term" value="F:oxidoreductase activity"/>
    <property type="evidence" value="ECO:0007669"/>
    <property type="project" value="UniProtKB-KW"/>
</dbReference>
<keyword evidence="2" id="KW-0560">Oxidoreductase</keyword>
<dbReference type="PRINTS" id="PR00081">
    <property type="entry name" value="GDHRDH"/>
</dbReference>
<dbReference type="OrthoDB" id="154414at2"/>
<gene>
    <name evidence="4" type="ORF">EIW28_01675</name>
</gene>
<accession>A0A426V3L3</accession>
<dbReference type="PRINTS" id="PR00080">
    <property type="entry name" value="SDRFAMILY"/>
</dbReference>
<dbReference type="InterPro" id="IPR020904">
    <property type="entry name" value="Sc_DH/Rdtase_CS"/>
</dbReference>
<dbReference type="AlphaFoldDB" id="A0A426V3L3"/>
<evidence type="ECO:0000313" key="4">
    <source>
        <dbReference type="EMBL" id="RRS01504.1"/>
    </source>
</evidence>
<evidence type="ECO:0000259" key="3">
    <source>
        <dbReference type="SMART" id="SM00822"/>
    </source>
</evidence>
<evidence type="ECO:0000256" key="2">
    <source>
        <dbReference type="ARBA" id="ARBA00023002"/>
    </source>
</evidence>